<gene>
    <name evidence="1" type="ORF">HPB49_003804</name>
</gene>
<dbReference type="Proteomes" id="UP000821865">
    <property type="component" value="Chromosome 3"/>
</dbReference>
<sequence length="198" mass="22280">MHALVNARNPSLAYAKRPGSMTTVAHFNNIMMRVSLYRKQKDLCRECGRLGHRPDVCPRPDDKLCSACGAKNPAKDHECTPKCRLCGEAHPTTAKTCRAKFKTPYMVKLRRWTARINEEELLRTQSSPPSATVAAVSTPSTKAMEEEVEMVEKVAQQPGAKRKILETKTKGPYDSEAERKAQALKYDRRLAELEKHIS</sequence>
<accession>A0ACB8D288</accession>
<dbReference type="EMBL" id="CM023472">
    <property type="protein sequence ID" value="KAH7958647.1"/>
    <property type="molecule type" value="Genomic_DNA"/>
</dbReference>
<reference evidence="1" key="1">
    <citation type="submission" date="2020-05" db="EMBL/GenBank/DDBJ databases">
        <title>Large-scale comparative analyses of tick genomes elucidate their genetic diversity and vector capacities.</title>
        <authorList>
            <person name="Jia N."/>
            <person name="Wang J."/>
            <person name="Shi W."/>
            <person name="Du L."/>
            <person name="Sun Y."/>
            <person name="Zhan W."/>
            <person name="Jiang J."/>
            <person name="Wang Q."/>
            <person name="Zhang B."/>
            <person name="Ji P."/>
            <person name="Sakyi L.B."/>
            <person name="Cui X."/>
            <person name="Yuan T."/>
            <person name="Jiang B."/>
            <person name="Yang W."/>
            <person name="Lam T.T.-Y."/>
            <person name="Chang Q."/>
            <person name="Ding S."/>
            <person name="Wang X."/>
            <person name="Zhu J."/>
            <person name="Ruan X."/>
            <person name="Zhao L."/>
            <person name="Wei J."/>
            <person name="Que T."/>
            <person name="Du C."/>
            <person name="Cheng J."/>
            <person name="Dai P."/>
            <person name="Han X."/>
            <person name="Huang E."/>
            <person name="Gao Y."/>
            <person name="Liu J."/>
            <person name="Shao H."/>
            <person name="Ye R."/>
            <person name="Li L."/>
            <person name="Wei W."/>
            <person name="Wang X."/>
            <person name="Wang C."/>
            <person name="Yang T."/>
            <person name="Huo Q."/>
            <person name="Li W."/>
            <person name="Guo W."/>
            <person name="Chen H."/>
            <person name="Zhou L."/>
            <person name="Ni X."/>
            <person name="Tian J."/>
            <person name="Zhou Y."/>
            <person name="Sheng Y."/>
            <person name="Liu T."/>
            <person name="Pan Y."/>
            <person name="Xia L."/>
            <person name="Li J."/>
            <person name="Zhao F."/>
            <person name="Cao W."/>
        </authorList>
    </citation>
    <scope>NUCLEOTIDE SEQUENCE</scope>
    <source>
        <strain evidence="1">Dsil-2018</strain>
    </source>
</reference>
<evidence type="ECO:0000313" key="1">
    <source>
        <dbReference type="EMBL" id="KAH7958647.1"/>
    </source>
</evidence>
<comment type="caution">
    <text evidence="1">The sequence shown here is derived from an EMBL/GenBank/DDBJ whole genome shotgun (WGS) entry which is preliminary data.</text>
</comment>
<organism evidence="1 2">
    <name type="scientific">Dermacentor silvarum</name>
    <name type="common">Tick</name>
    <dbReference type="NCBI Taxonomy" id="543639"/>
    <lineage>
        <taxon>Eukaryota</taxon>
        <taxon>Metazoa</taxon>
        <taxon>Ecdysozoa</taxon>
        <taxon>Arthropoda</taxon>
        <taxon>Chelicerata</taxon>
        <taxon>Arachnida</taxon>
        <taxon>Acari</taxon>
        <taxon>Parasitiformes</taxon>
        <taxon>Ixodida</taxon>
        <taxon>Ixodoidea</taxon>
        <taxon>Ixodidae</taxon>
        <taxon>Rhipicephalinae</taxon>
        <taxon>Dermacentor</taxon>
    </lineage>
</organism>
<proteinExistence type="predicted"/>
<keyword evidence="2" id="KW-1185">Reference proteome</keyword>
<evidence type="ECO:0000313" key="2">
    <source>
        <dbReference type="Proteomes" id="UP000821865"/>
    </source>
</evidence>
<name>A0ACB8D288_DERSI</name>
<protein>
    <submittedName>
        <fullName evidence="1">Uncharacterized protein</fullName>
    </submittedName>
</protein>